<proteinExistence type="predicted"/>
<dbReference type="OrthoDB" id="6385276at2"/>
<organism evidence="2 3">
    <name type="scientific">Aneurinibacillus danicus</name>
    <dbReference type="NCBI Taxonomy" id="267746"/>
    <lineage>
        <taxon>Bacteria</taxon>
        <taxon>Bacillati</taxon>
        <taxon>Bacillota</taxon>
        <taxon>Bacilli</taxon>
        <taxon>Bacillales</taxon>
        <taxon>Paenibacillaceae</taxon>
        <taxon>Aneurinibacillus group</taxon>
        <taxon>Aneurinibacillus</taxon>
    </lineage>
</organism>
<accession>A0A511V825</accession>
<dbReference type="EMBL" id="BJXX01000117">
    <property type="protein sequence ID" value="GEN35087.1"/>
    <property type="molecule type" value="Genomic_DNA"/>
</dbReference>
<reference evidence="2 3" key="1">
    <citation type="submission" date="2019-07" db="EMBL/GenBank/DDBJ databases">
        <title>Whole genome shotgun sequence of Aneurinibacillus danicus NBRC 102444.</title>
        <authorList>
            <person name="Hosoyama A."/>
            <person name="Uohara A."/>
            <person name="Ohji S."/>
            <person name="Ichikawa N."/>
        </authorList>
    </citation>
    <scope>NUCLEOTIDE SEQUENCE [LARGE SCALE GENOMIC DNA]</scope>
    <source>
        <strain evidence="2 3">NBRC 102444</strain>
    </source>
</reference>
<keyword evidence="3" id="KW-1185">Reference proteome</keyword>
<dbReference type="Gene3D" id="3.30.457.10">
    <property type="entry name" value="Copper amine oxidase-like, N-terminal domain"/>
    <property type="match status" value="1"/>
</dbReference>
<dbReference type="SUPFAM" id="SSF55383">
    <property type="entry name" value="Copper amine oxidase, domain N"/>
    <property type="match status" value="1"/>
</dbReference>
<dbReference type="InterPro" id="IPR036582">
    <property type="entry name" value="Mao_N_sf"/>
</dbReference>
<dbReference type="InterPro" id="IPR012854">
    <property type="entry name" value="Cu_amine_oxidase-like_N"/>
</dbReference>
<evidence type="ECO:0000259" key="1">
    <source>
        <dbReference type="Pfam" id="PF07833"/>
    </source>
</evidence>
<evidence type="ECO:0000313" key="3">
    <source>
        <dbReference type="Proteomes" id="UP000321157"/>
    </source>
</evidence>
<dbReference type="AlphaFoldDB" id="A0A511V825"/>
<gene>
    <name evidence="2" type="ORF">ADA01nite_25470</name>
</gene>
<feature type="domain" description="Copper amine oxidase-like N-terminal" evidence="1">
    <location>
        <begin position="52"/>
        <end position="102"/>
    </location>
</feature>
<dbReference type="Proteomes" id="UP000321157">
    <property type="component" value="Unassembled WGS sequence"/>
</dbReference>
<comment type="caution">
    <text evidence="2">The sequence shown here is derived from an EMBL/GenBank/DDBJ whole genome shotgun (WGS) entry which is preliminary data.</text>
</comment>
<evidence type="ECO:0000313" key="2">
    <source>
        <dbReference type="EMBL" id="GEN35087.1"/>
    </source>
</evidence>
<name>A0A511V825_9BACL</name>
<dbReference type="RefSeq" id="WP_146810389.1">
    <property type="nucleotide sequence ID" value="NZ_BJXX01000117.1"/>
</dbReference>
<sequence length="230" mass="25100">MRKWIGLIVVGVIFVQLVNSSVVGAHTVKKTSSPAPDSLVTASHASKGVRVFVNGKELAGKVPARIIDGHTLVPIRDLAESLGKQVEWEPKEQIVTISNGTINAHHHEIYLHPAGTPAPSVKLEVKPDAKSGFNVHVETSNWTWAPENVNRAATPNQGHAHLYVDGVKVARMYGPWYHLDGLEPGSHDITVTLNANNHAEYALDENHKLVSTVSIVYSPAQQDEQKNHTH</sequence>
<protein>
    <recommendedName>
        <fullName evidence="1">Copper amine oxidase-like N-terminal domain-containing protein</fullName>
    </recommendedName>
</protein>
<dbReference type="Pfam" id="PF07833">
    <property type="entry name" value="Cu_amine_oxidN1"/>
    <property type="match status" value="1"/>
</dbReference>